<evidence type="ECO:0000256" key="13">
    <source>
        <dbReference type="ARBA" id="ARBA00053603"/>
    </source>
</evidence>
<dbReference type="RefSeq" id="WP_158035983.1">
    <property type="nucleotide sequence ID" value="NZ_BAAAZV010000003.1"/>
</dbReference>
<evidence type="ECO:0000256" key="9">
    <source>
        <dbReference type="ARBA" id="ARBA00022932"/>
    </source>
</evidence>
<dbReference type="SMART" id="SM00475">
    <property type="entry name" value="53EXOc"/>
    <property type="match status" value="1"/>
</dbReference>
<dbReference type="PRINTS" id="PR00868">
    <property type="entry name" value="DNAPOLI"/>
</dbReference>
<dbReference type="GO" id="GO:0003677">
    <property type="term" value="F:DNA binding"/>
    <property type="evidence" value="ECO:0007669"/>
    <property type="project" value="UniProtKB-UniRule"/>
</dbReference>
<keyword evidence="5" id="KW-0540">Nuclease</keyword>
<evidence type="ECO:0000259" key="17">
    <source>
        <dbReference type="SMART" id="SM00475"/>
    </source>
</evidence>
<comment type="caution">
    <text evidence="19">The sequence shown here is derived from an EMBL/GenBank/DDBJ whole genome shotgun (WGS) entry which is preliminary data.</text>
</comment>
<keyword evidence="2 15" id="KW-0808">Transferase</keyword>
<dbReference type="Gene3D" id="1.10.150.20">
    <property type="entry name" value="5' to 3' exonuclease, C-terminal subdomain"/>
    <property type="match status" value="2"/>
</dbReference>
<dbReference type="NCBIfam" id="NF004397">
    <property type="entry name" value="PRK05755.1"/>
    <property type="match status" value="1"/>
</dbReference>
<dbReference type="InterPro" id="IPR029060">
    <property type="entry name" value="PIN-like_dom_sf"/>
</dbReference>
<dbReference type="AlphaFoldDB" id="A0A7C8BNX4"/>
<keyword evidence="6 15" id="KW-0227">DNA damage</keyword>
<dbReference type="SUPFAM" id="SSF88723">
    <property type="entry name" value="PIN domain-like"/>
    <property type="match status" value="1"/>
</dbReference>
<evidence type="ECO:0000256" key="1">
    <source>
        <dbReference type="ARBA" id="ARBA00007705"/>
    </source>
</evidence>
<comment type="catalytic activity">
    <reaction evidence="12 15">
        <text>DNA(n) + a 2'-deoxyribonucleoside 5'-triphosphate = DNA(n+1) + diphosphate</text>
        <dbReference type="Rhea" id="RHEA:22508"/>
        <dbReference type="Rhea" id="RHEA-COMP:17339"/>
        <dbReference type="Rhea" id="RHEA-COMP:17340"/>
        <dbReference type="ChEBI" id="CHEBI:33019"/>
        <dbReference type="ChEBI" id="CHEBI:61560"/>
        <dbReference type="ChEBI" id="CHEBI:173112"/>
        <dbReference type="EC" id="2.7.7.7"/>
    </reaction>
</comment>
<dbReference type="SMART" id="SM00482">
    <property type="entry name" value="POLAc"/>
    <property type="match status" value="1"/>
</dbReference>
<dbReference type="InterPro" id="IPR019760">
    <property type="entry name" value="DNA-dir_DNA_pol_A_CS"/>
</dbReference>
<evidence type="ECO:0000256" key="12">
    <source>
        <dbReference type="ARBA" id="ARBA00049244"/>
    </source>
</evidence>
<dbReference type="FunFam" id="3.40.50.1010:FF:000001">
    <property type="entry name" value="DNA polymerase I"/>
    <property type="match status" value="1"/>
</dbReference>
<keyword evidence="4 15" id="KW-0235">DNA replication</keyword>
<dbReference type="SUPFAM" id="SSF56672">
    <property type="entry name" value="DNA/RNA polymerases"/>
    <property type="match status" value="1"/>
</dbReference>
<organism evidence="19 20">
    <name type="scientific">Pseudoclavibacter caeni</name>
    <dbReference type="NCBI Taxonomy" id="908846"/>
    <lineage>
        <taxon>Bacteria</taxon>
        <taxon>Bacillati</taxon>
        <taxon>Actinomycetota</taxon>
        <taxon>Actinomycetes</taxon>
        <taxon>Micrococcales</taxon>
        <taxon>Microbacteriaceae</taxon>
        <taxon>Pseudoclavibacter</taxon>
    </lineage>
</organism>
<feature type="domain" description="5'-3' exonuclease" evidence="17">
    <location>
        <begin position="1"/>
        <end position="258"/>
    </location>
</feature>
<evidence type="ECO:0000256" key="7">
    <source>
        <dbReference type="ARBA" id="ARBA00022801"/>
    </source>
</evidence>
<keyword evidence="10 15" id="KW-0238">DNA-binding</keyword>
<protein>
    <recommendedName>
        <fullName evidence="14 15">DNA polymerase I</fullName>
        <ecNumber evidence="14 15">2.7.7.7</ecNumber>
    </recommendedName>
</protein>
<dbReference type="InterPro" id="IPR020046">
    <property type="entry name" value="5-3_exonucl_a-hlix_arch_N"/>
</dbReference>
<dbReference type="SUPFAM" id="SSF47807">
    <property type="entry name" value="5' to 3' exonuclease, C-terminal subdomain"/>
    <property type="match status" value="1"/>
</dbReference>
<dbReference type="Gene3D" id="1.20.1060.10">
    <property type="entry name" value="Taq DNA Polymerase, Chain T, domain 4"/>
    <property type="match status" value="1"/>
</dbReference>
<evidence type="ECO:0000313" key="20">
    <source>
        <dbReference type="Proteomes" id="UP000481339"/>
    </source>
</evidence>
<name>A0A7C8BNX4_9MICO</name>
<evidence type="ECO:0000256" key="16">
    <source>
        <dbReference type="SAM" id="MobiDB-lite"/>
    </source>
</evidence>
<sequence>MVIDGHSLAFRAFYALPPESFQLESGLHTNAIHGFLGMLLSLLGSERPTRIAVAFDLSRHSFRTDEYPEYKGTRGETPEEFKGQVEHLQQVLEAMNITVVTKENFEADDILATLSLAAEQAGERVLVVSGDRDAFQLVDDDVTLLYPVRGVSKLSRFTPEAVREKYGVAPEHYPDIAALVGETSDNLPGVPGVGPKTAAKWVTKYGDVAGIIAHADEIGGKVGQSLRDHIADVERNRRLNRLRRDLDLPVGLDDLRVREVDHERVEQVFSELQLRTMKARVQALDAQLHRQSGRAVPAAALETDGTAAAEPASAVSGGMPVPVITAEPPEPRLTATLAALLDRVEALPERETVGVAFEIADDAPVAIGVATETAAWTAPLPVAGDPALDRLRVWLGGDRAKAVHGLKEMLHLLDRAGLGLVAHVVIDSELAWYLFDSARSDHSLRASEQQFFTWTFRHEDDGDALFPAPAEAEPADTSAGPVAAAGPGTTDDAGETPATGVDAETALAAWQTLVLGRALVRSLDTTRGGRVLREIELPLSPVLWRMETTGIAVDADRLEQLGDTFADRARDIASEAYKMIGHEFNLGSPKQLQEVLFDELGMPKTRRTKTGYSTNQQALATLYERTGHPFLELLGAHRDTTKLAQMVVSLSRVVAADGRIHTTYQQTGTATGRLSSTDPNLQNIPVRSEEGRRIRDVFVAGEGYETLLSADYSQIEMRIMAHVSRDEGLIEAFNSGEDLHRYVGSKVFGVTPAEVTPEMRNKVKAMSYGLVYGLSAFGLANQLRISREEARDLMSGYFRRFGGVRDYLRDVVEQARSDGYTETIFGRRRPFGDLHSRDRRVRDNAERAALNAPIQGSAADIIKIAMIAVDRRLRDAGLASRMLLQVHDELILEVAPGELDRVRDLVTDAMGHAATLDVPLDVHIGIGPTWARAAH</sequence>
<keyword evidence="7 15" id="KW-0378">Hydrolase</keyword>
<dbReference type="InterPro" id="IPR001098">
    <property type="entry name" value="DNA-dir_DNA_pol_A_palm_dom"/>
</dbReference>
<evidence type="ECO:0000256" key="6">
    <source>
        <dbReference type="ARBA" id="ARBA00022763"/>
    </source>
</evidence>
<dbReference type="SMART" id="SM00279">
    <property type="entry name" value="HhH2"/>
    <property type="match status" value="1"/>
</dbReference>
<evidence type="ECO:0000256" key="3">
    <source>
        <dbReference type="ARBA" id="ARBA00022695"/>
    </source>
</evidence>
<feature type="region of interest" description="Disordered" evidence="16">
    <location>
        <begin position="468"/>
        <end position="498"/>
    </location>
</feature>
<comment type="function">
    <text evidence="15">In addition to polymerase activity, this DNA polymerase exhibits 5'-3' exonuclease activity.</text>
</comment>
<proteinExistence type="inferred from homology"/>
<dbReference type="PANTHER" id="PTHR10133">
    <property type="entry name" value="DNA POLYMERASE I"/>
    <property type="match status" value="1"/>
</dbReference>
<dbReference type="FunFam" id="1.10.150.20:FF:000003">
    <property type="entry name" value="DNA polymerase I"/>
    <property type="match status" value="1"/>
</dbReference>
<keyword evidence="9 15" id="KW-0239">DNA-directed DNA polymerase</keyword>
<keyword evidence="11 15" id="KW-0234">DNA repair</keyword>
<comment type="function">
    <text evidence="13">In addition to polymerase activity, this DNA polymerase exhibits 3'-5' and 5'-3' exonuclease activity.</text>
</comment>
<gene>
    <name evidence="15 19" type="primary">polA</name>
    <name evidence="19" type="ORF">F8O02_03220</name>
</gene>
<evidence type="ECO:0000256" key="14">
    <source>
        <dbReference type="NCBIfam" id="TIGR00593"/>
    </source>
</evidence>
<comment type="similarity">
    <text evidence="1 15">Belongs to the DNA polymerase type-A family.</text>
</comment>
<dbReference type="Gene3D" id="3.30.420.10">
    <property type="entry name" value="Ribonuclease H-like superfamily/Ribonuclease H"/>
    <property type="match status" value="1"/>
</dbReference>
<dbReference type="OrthoDB" id="9806424at2"/>
<dbReference type="InterPro" id="IPR018320">
    <property type="entry name" value="DNA_polymerase_1"/>
</dbReference>
<dbReference type="EMBL" id="WBKA01000002">
    <property type="protein sequence ID" value="KAB1633061.1"/>
    <property type="molecule type" value="Genomic_DNA"/>
</dbReference>
<dbReference type="InterPro" id="IPR043502">
    <property type="entry name" value="DNA/RNA_pol_sf"/>
</dbReference>
<dbReference type="GO" id="GO:0006302">
    <property type="term" value="P:double-strand break repair"/>
    <property type="evidence" value="ECO:0007669"/>
    <property type="project" value="TreeGrafter"/>
</dbReference>
<dbReference type="Gene3D" id="3.40.50.1010">
    <property type="entry name" value="5'-nuclease"/>
    <property type="match status" value="1"/>
</dbReference>
<evidence type="ECO:0000256" key="10">
    <source>
        <dbReference type="ARBA" id="ARBA00023125"/>
    </source>
</evidence>
<dbReference type="NCBIfam" id="TIGR00593">
    <property type="entry name" value="pola"/>
    <property type="match status" value="1"/>
</dbReference>
<dbReference type="GO" id="GO:0008409">
    <property type="term" value="F:5'-3' exonuclease activity"/>
    <property type="evidence" value="ECO:0007669"/>
    <property type="project" value="UniProtKB-UniRule"/>
</dbReference>
<feature type="compositionally biased region" description="Low complexity" evidence="16">
    <location>
        <begin position="479"/>
        <end position="497"/>
    </location>
</feature>
<dbReference type="Pfam" id="PF01367">
    <property type="entry name" value="5_3_exonuc"/>
    <property type="match status" value="1"/>
</dbReference>
<evidence type="ECO:0000313" key="19">
    <source>
        <dbReference type="EMBL" id="KAB1633061.1"/>
    </source>
</evidence>
<dbReference type="Pfam" id="PF02739">
    <property type="entry name" value="5_3_exonuc_N"/>
    <property type="match status" value="1"/>
</dbReference>
<reference evidence="19 20" key="1">
    <citation type="submission" date="2019-09" db="EMBL/GenBank/DDBJ databases">
        <title>Phylogeny of genus Pseudoclavibacter and closely related genus.</title>
        <authorList>
            <person name="Li Y."/>
        </authorList>
    </citation>
    <scope>NUCLEOTIDE SEQUENCE [LARGE SCALE GENOMIC DNA]</scope>
    <source>
        <strain evidence="19 20">JCM 16921</strain>
    </source>
</reference>
<dbReference type="InterPro" id="IPR036279">
    <property type="entry name" value="5-3_exonuclease_C_sf"/>
</dbReference>
<dbReference type="CDD" id="cd09898">
    <property type="entry name" value="H3TH_53EXO"/>
    <property type="match status" value="1"/>
</dbReference>
<accession>A0A7C8BNX4</accession>
<evidence type="ECO:0000256" key="4">
    <source>
        <dbReference type="ARBA" id="ARBA00022705"/>
    </source>
</evidence>
<dbReference type="EC" id="2.7.7.7" evidence="14 15"/>
<dbReference type="Proteomes" id="UP000481339">
    <property type="component" value="Unassembled WGS sequence"/>
</dbReference>
<evidence type="ECO:0000256" key="5">
    <source>
        <dbReference type="ARBA" id="ARBA00022722"/>
    </source>
</evidence>
<dbReference type="InterPro" id="IPR012337">
    <property type="entry name" value="RNaseH-like_sf"/>
</dbReference>
<dbReference type="PROSITE" id="PS00447">
    <property type="entry name" value="DNA_POLYMERASE_A"/>
    <property type="match status" value="1"/>
</dbReference>
<dbReference type="InterPro" id="IPR008918">
    <property type="entry name" value="HhH2"/>
</dbReference>
<dbReference type="InterPro" id="IPR002421">
    <property type="entry name" value="5-3_exonuclease"/>
</dbReference>
<keyword evidence="8 15" id="KW-0269">Exonuclease</keyword>
<evidence type="ECO:0000259" key="18">
    <source>
        <dbReference type="SMART" id="SM00482"/>
    </source>
</evidence>
<dbReference type="FunFam" id="1.10.150.20:FF:000002">
    <property type="entry name" value="DNA polymerase I"/>
    <property type="match status" value="1"/>
</dbReference>
<feature type="domain" description="DNA-directed DNA polymerase family A palm" evidence="18">
    <location>
        <begin position="691"/>
        <end position="898"/>
    </location>
</feature>
<dbReference type="PANTHER" id="PTHR10133:SF27">
    <property type="entry name" value="DNA POLYMERASE NU"/>
    <property type="match status" value="1"/>
</dbReference>
<keyword evidence="3 15" id="KW-0548">Nucleotidyltransferase</keyword>
<dbReference type="GO" id="GO:0003887">
    <property type="term" value="F:DNA-directed DNA polymerase activity"/>
    <property type="evidence" value="ECO:0007669"/>
    <property type="project" value="UniProtKB-UniRule"/>
</dbReference>
<dbReference type="Gene3D" id="3.30.70.370">
    <property type="match status" value="1"/>
</dbReference>
<dbReference type="Pfam" id="PF00476">
    <property type="entry name" value="DNA_pol_A"/>
    <property type="match status" value="1"/>
</dbReference>
<dbReference type="CDD" id="cd09859">
    <property type="entry name" value="PIN_53EXO"/>
    <property type="match status" value="1"/>
</dbReference>
<dbReference type="InterPro" id="IPR002298">
    <property type="entry name" value="DNA_polymerase_A"/>
</dbReference>
<dbReference type="CDD" id="cd08637">
    <property type="entry name" value="DNA_pol_A_pol_I_C"/>
    <property type="match status" value="1"/>
</dbReference>
<evidence type="ECO:0000256" key="11">
    <source>
        <dbReference type="ARBA" id="ARBA00023204"/>
    </source>
</evidence>
<evidence type="ECO:0000256" key="8">
    <source>
        <dbReference type="ARBA" id="ARBA00022839"/>
    </source>
</evidence>
<evidence type="ECO:0000256" key="15">
    <source>
        <dbReference type="RuleBase" id="RU004460"/>
    </source>
</evidence>
<dbReference type="InterPro" id="IPR036397">
    <property type="entry name" value="RNaseH_sf"/>
</dbReference>
<keyword evidence="20" id="KW-1185">Reference proteome</keyword>
<dbReference type="SUPFAM" id="SSF53098">
    <property type="entry name" value="Ribonuclease H-like"/>
    <property type="match status" value="1"/>
</dbReference>
<evidence type="ECO:0000256" key="2">
    <source>
        <dbReference type="ARBA" id="ARBA00022679"/>
    </source>
</evidence>
<dbReference type="GO" id="GO:0006261">
    <property type="term" value="P:DNA-templated DNA replication"/>
    <property type="evidence" value="ECO:0007669"/>
    <property type="project" value="UniProtKB-UniRule"/>
</dbReference>
<dbReference type="InterPro" id="IPR020045">
    <property type="entry name" value="DNA_polI_H3TH"/>
</dbReference>